<evidence type="ECO:0000256" key="2">
    <source>
        <dbReference type="ARBA" id="ARBA00023242"/>
    </source>
</evidence>
<evidence type="ECO:0000256" key="1">
    <source>
        <dbReference type="ARBA" id="ARBA00004123"/>
    </source>
</evidence>
<feature type="domain" description="RNA polymerase Rpb4/RPC9 core" evidence="4">
    <location>
        <begin position="19"/>
        <end position="141"/>
    </location>
</feature>
<dbReference type="PANTHER" id="PTHR21297">
    <property type="entry name" value="DNA-DIRECTED RNA POLYMERASE II"/>
    <property type="match status" value="1"/>
</dbReference>
<reference evidence="5 6" key="1">
    <citation type="submission" date="2024-06" db="EMBL/GenBank/DDBJ databases">
        <authorList>
            <person name="Kraege A."/>
            <person name="Thomma B."/>
        </authorList>
    </citation>
    <scope>NUCLEOTIDE SEQUENCE [LARGE SCALE GENOMIC DNA]</scope>
</reference>
<dbReference type="EMBL" id="CAXHTA020000002">
    <property type="protein sequence ID" value="CAL5219594.1"/>
    <property type="molecule type" value="Genomic_DNA"/>
</dbReference>
<dbReference type="InterPro" id="IPR038324">
    <property type="entry name" value="Rpb4/RPC9_sf"/>
</dbReference>
<dbReference type="SMART" id="SM00657">
    <property type="entry name" value="RPOL4c"/>
    <property type="match status" value="1"/>
</dbReference>
<dbReference type="InterPro" id="IPR005574">
    <property type="entry name" value="Rpb4/RPC9"/>
</dbReference>
<comment type="similarity">
    <text evidence="3">Belongs to the eukaryotic RPB4 RNA polymerase subunit family.</text>
</comment>
<gene>
    <name evidence="5" type="primary">g1457</name>
    <name evidence="5" type="ORF">VP750_LOCUS1253</name>
</gene>
<organism evidence="5 6">
    <name type="scientific">Coccomyxa viridis</name>
    <dbReference type="NCBI Taxonomy" id="1274662"/>
    <lineage>
        <taxon>Eukaryota</taxon>
        <taxon>Viridiplantae</taxon>
        <taxon>Chlorophyta</taxon>
        <taxon>core chlorophytes</taxon>
        <taxon>Trebouxiophyceae</taxon>
        <taxon>Trebouxiophyceae incertae sedis</taxon>
        <taxon>Coccomyxaceae</taxon>
        <taxon>Coccomyxa</taxon>
    </lineage>
</organism>
<dbReference type="Proteomes" id="UP001497392">
    <property type="component" value="Unassembled WGS sequence"/>
</dbReference>
<evidence type="ECO:0000313" key="6">
    <source>
        <dbReference type="Proteomes" id="UP001497392"/>
    </source>
</evidence>
<dbReference type="InterPro" id="IPR010997">
    <property type="entry name" value="HRDC-like_sf"/>
</dbReference>
<dbReference type="SUPFAM" id="SSF47819">
    <property type="entry name" value="HRDC-like"/>
    <property type="match status" value="1"/>
</dbReference>
<evidence type="ECO:0000313" key="5">
    <source>
        <dbReference type="EMBL" id="CAL5219594.1"/>
    </source>
</evidence>
<dbReference type="Pfam" id="PF03874">
    <property type="entry name" value="RNA_pol_Rpb4"/>
    <property type="match status" value="1"/>
</dbReference>
<comment type="subcellular location">
    <subcellularLocation>
        <location evidence="1">Nucleus</location>
    </subcellularLocation>
</comment>
<sequence length="141" mass="15404">MATAITEQEENAAEGKFTEVFQRARALTNVEVANILGKLMQAKKQDDPAYQANPMLVKTHDYASRFSTTKSEAADNQMRTVLDAGGLSSFEAACMVNLQPESAEEAKALIPSLDLEMGDGQHLTDDFVQGMIDEMAPYKQA</sequence>
<evidence type="ECO:0000259" key="4">
    <source>
        <dbReference type="SMART" id="SM00657"/>
    </source>
</evidence>
<keyword evidence="2" id="KW-0539">Nucleus</keyword>
<dbReference type="InterPro" id="IPR006590">
    <property type="entry name" value="RNA_pol_Rpb4/RPC9_core"/>
</dbReference>
<protein>
    <submittedName>
        <fullName evidence="5">G1457 protein</fullName>
    </submittedName>
</protein>
<proteinExistence type="inferred from homology"/>
<dbReference type="InterPro" id="IPR045222">
    <property type="entry name" value="Rpb4-like"/>
</dbReference>
<accession>A0ABP1FI20</accession>
<comment type="caution">
    <text evidence="5">The sequence shown here is derived from an EMBL/GenBank/DDBJ whole genome shotgun (WGS) entry which is preliminary data.</text>
</comment>
<evidence type="ECO:0000256" key="3">
    <source>
        <dbReference type="ARBA" id="ARBA00025724"/>
    </source>
</evidence>
<keyword evidence="6" id="KW-1185">Reference proteome</keyword>
<name>A0ABP1FI20_9CHLO</name>
<dbReference type="Gene3D" id="1.20.1250.40">
    <property type="match status" value="1"/>
</dbReference>